<dbReference type="Gene3D" id="2.40.50.100">
    <property type="match status" value="1"/>
</dbReference>
<organism evidence="6 7">
    <name type="scientific">Flammeovirga agarivorans</name>
    <dbReference type="NCBI Taxonomy" id="2726742"/>
    <lineage>
        <taxon>Bacteria</taxon>
        <taxon>Pseudomonadati</taxon>
        <taxon>Bacteroidota</taxon>
        <taxon>Cytophagia</taxon>
        <taxon>Cytophagales</taxon>
        <taxon>Flammeovirgaceae</taxon>
        <taxon>Flammeovirga</taxon>
    </lineage>
</organism>
<keyword evidence="2" id="KW-0813">Transport</keyword>
<feature type="domain" description="CzcB-like barrel-sandwich hybrid" evidence="5">
    <location>
        <begin position="81"/>
        <end position="218"/>
    </location>
</feature>
<name>A0A7X8XXN6_9BACT</name>
<dbReference type="Gene3D" id="2.40.420.20">
    <property type="match status" value="1"/>
</dbReference>
<dbReference type="GO" id="GO:0060003">
    <property type="term" value="P:copper ion export"/>
    <property type="evidence" value="ECO:0007669"/>
    <property type="project" value="TreeGrafter"/>
</dbReference>
<dbReference type="Pfam" id="PF25973">
    <property type="entry name" value="BSH_CzcB"/>
    <property type="match status" value="1"/>
</dbReference>
<evidence type="ECO:0000256" key="1">
    <source>
        <dbReference type="ARBA" id="ARBA00009477"/>
    </source>
</evidence>
<dbReference type="AlphaFoldDB" id="A0A7X8XXN6"/>
<keyword evidence="7" id="KW-1185">Reference proteome</keyword>
<keyword evidence="3" id="KW-0175">Coiled coil</keyword>
<protein>
    <submittedName>
        <fullName evidence="6">Efflux RND transporter periplasmic adaptor subunit</fullName>
    </submittedName>
</protein>
<feature type="coiled-coil region" evidence="3">
    <location>
        <begin position="152"/>
        <end position="179"/>
    </location>
</feature>
<evidence type="ECO:0000313" key="7">
    <source>
        <dbReference type="Proteomes" id="UP000585050"/>
    </source>
</evidence>
<dbReference type="Proteomes" id="UP000585050">
    <property type="component" value="Unassembled WGS sequence"/>
</dbReference>
<dbReference type="RefSeq" id="WP_168883956.1">
    <property type="nucleotide sequence ID" value="NZ_JABAIL010000005.1"/>
</dbReference>
<dbReference type="GO" id="GO:0016020">
    <property type="term" value="C:membrane"/>
    <property type="evidence" value="ECO:0007669"/>
    <property type="project" value="InterPro"/>
</dbReference>
<dbReference type="NCBIfam" id="TIGR01730">
    <property type="entry name" value="RND_mfp"/>
    <property type="match status" value="1"/>
</dbReference>
<feature type="domain" description="CusB-like beta-barrel" evidence="4">
    <location>
        <begin position="222"/>
        <end position="297"/>
    </location>
</feature>
<dbReference type="GO" id="GO:0030313">
    <property type="term" value="C:cell envelope"/>
    <property type="evidence" value="ECO:0007669"/>
    <property type="project" value="TreeGrafter"/>
</dbReference>
<evidence type="ECO:0000256" key="3">
    <source>
        <dbReference type="SAM" id="Coils"/>
    </source>
</evidence>
<comment type="similarity">
    <text evidence="1">Belongs to the membrane fusion protein (MFP) (TC 8.A.1) family.</text>
</comment>
<dbReference type="InterPro" id="IPR006143">
    <property type="entry name" value="RND_pump_MFP"/>
</dbReference>
<dbReference type="GO" id="GO:0015679">
    <property type="term" value="P:plasma membrane copper ion transport"/>
    <property type="evidence" value="ECO:0007669"/>
    <property type="project" value="TreeGrafter"/>
</dbReference>
<dbReference type="EMBL" id="JABAIL010000005">
    <property type="protein sequence ID" value="NLR93260.1"/>
    <property type="molecule type" value="Genomic_DNA"/>
</dbReference>
<evidence type="ECO:0000259" key="5">
    <source>
        <dbReference type="Pfam" id="PF25973"/>
    </source>
</evidence>
<evidence type="ECO:0000256" key="2">
    <source>
        <dbReference type="ARBA" id="ARBA00022448"/>
    </source>
</evidence>
<accession>A0A7X8XXN6</accession>
<dbReference type="SUPFAM" id="SSF111369">
    <property type="entry name" value="HlyD-like secretion proteins"/>
    <property type="match status" value="1"/>
</dbReference>
<dbReference type="InterPro" id="IPR058647">
    <property type="entry name" value="BSH_CzcB-like"/>
</dbReference>
<dbReference type="InterPro" id="IPR051909">
    <property type="entry name" value="MFP_Cation_Efflux"/>
</dbReference>
<dbReference type="Gene3D" id="1.10.287.470">
    <property type="entry name" value="Helix hairpin bin"/>
    <property type="match status" value="1"/>
</dbReference>
<dbReference type="PANTHER" id="PTHR30097">
    <property type="entry name" value="CATION EFFLUX SYSTEM PROTEIN CUSB"/>
    <property type="match status" value="1"/>
</dbReference>
<dbReference type="InterPro" id="IPR058792">
    <property type="entry name" value="Beta-barrel_RND_2"/>
</dbReference>
<evidence type="ECO:0000259" key="4">
    <source>
        <dbReference type="Pfam" id="PF25954"/>
    </source>
</evidence>
<dbReference type="Pfam" id="PF25954">
    <property type="entry name" value="Beta-barrel_RND_2"/>
    <property type="match status" value="1"/>
</dbReference>
<dbReference type="PANTHER" id="PTHR30097:SF4">
    <property type="entry name" value="SLR6042 PROTEIN"/>
    <property type="match status" value="1"/>
</dbReference>
<gene>
    <name evidence="6" type="ORF">HGP29_18805</name>
</gene>
<reference evidence="6 7" key="1">
    <citation type="submission" date="2020-04" db="EMBL/GenBank/DDBJ databases">
        <title>Flammeovirga sp. SR4, a novel species isolated from seawater.</title>
        <authorList>
            <person name="Wang X."/>
        </authorList>
    </citation>
    <scope>NUCLEOTIDE SEQUENCE [LARGE SCALE GENOMIC DNA]</scope>
    <source>
        <strain evidence="6 7">SR4</strain>
    </source>
</reference>
<dbReference type="FunFam" id="2.40.30.170:FF:000010">
    <property type="entry name" value="Efflux RND transporter periplasmic adaptor subunit"/>
    <property type="match status" value="1"/>
</dbReference>
<dbReference type="Gene3D" id="2.40.30.170">
    <property type="match status" value="1"/>
</dbReference>
<evidence type="ECO:0000313" key="6">
    <source>
        <dbReference type="EMBL" id="NLR93260.1"/>
    </source>
</evidence>
<comment type="caution">
    <text evidence="6">The sequence shown here is derived from an EMBL/GenBank/DDBJ whole genome shotgun (WGS) entry which is preliminary data.</text>
</comment>
<dbReference type="GO" id="GO:0022857">
    <property type="term" value="F:transmembrane transporter activity"/>
    <property type="evidence" value="ECO:0007669"/>
    <property type="project" value="InterPro"/>
</dbReference>
<sequence length="377" mass="41553">MKSIYKVIFSIILTTTIGLLIITNHNSTAKDSGGKDKPSSNSLSKSMEKIVTTEAVSLAPLTNKVKLTGTVEALPNKQISIPAIVSGRVTAVYASQGDQVKKGQVLAKIYSSDMAEVKQEWIEAKANVDRETKEFEVAESLFEAGLSSKLEIQQAKSELEAANAQLDKVNQKLKLMGESNNATHIVRAPISGTVTERNITTNMLLREDFEEALFTVVDLSDVWVKINVFESDIKKVKLGANVKAQAMAYPDEVFEGEIKKISKFIDPETKVMSARVAVNNQHGLLMPNMAMNITVTEDKEENVFAVAENAVVFHNNKEFVVKAKNNEYSILPVTVLGENDHKKILVRGDLKAQDFVVSEKALLLFNELIQNQDIANN</sequence>
<proteinExistence type="inferred from homology"/>